<keyword evidence="4" id="KW-1185">Reference proteome</keyword>
<dbReference type="SMART" id="SM00246">
    <property type="entry name" value="WH2"/>
    <property type="match status" value="1"/>
</dbReference>
<feature type="compositionally biased region" description="Pro residues" evidence="1">
    <location>
        <begin position="414"/>
        <end position="430"/>
    </location>
</feature>
<feature type="region of interest" description="Disordered" evidence="1">
    <location>
        <begin position="158"/>
        <end position="601"/>
    </location>
</feature>
<dbReference type="InterPro" id="IPR003124">
    <property type="entry name" value="WH2_dom"/>
</dbReference>
<feature type="compositionally biased region" description="Pro residues" evidence="1">
    <location>
        <begin position="391"/>
        <end position="406"/>
    </location>
</feature>
<protein>
    <recommendedName>
        <fullName evidence="2">WH2 domain-containing protein</fullName>
    </recommendedName>
</protein>
<feature type="compositionally biased region" description="Pro residues" evidence="1">
    <location>
        <begin position="290"/>
        <end position="299"/>
    </location>
</feature>
<dbReference type="PANTHER" id="PTHR48226">
    <property type="entry name" value="OS06G0326200 PROTEIN"/>
    <property type="match status" value="1"/>
</dbReference>
<dbReference type="PROSITE" id="PS51082">
    <property type="entry name" value="WH2"/>
    <property type="match status" value="1"/>
</dbReference>
<proteinExistence type="predicted"/>
<evidence type="ECO:0000256" key="1">
    <source>
        <dbReference type="SAM" id="MobiDB-lite"/>
    </source>
</evidence>
<dbReference type="AlphaFoldDB" id="A0A6B0QZK8"/>
<feature type="compositionally biased region" description="Polar residues" evidence="1">
    <location>
        <begin position="158"/>
        <end position="173"/>
    </location>
</feature>
<gene>
    <name evidence="3" type="ORF">E5288_WYG010994</name>
</gene>
<feature type="compositionally biased region" description="Pro residues" evidence="1">
    <location>
        <begin position="249"/>
        <end position="262"/>
    </location>
</feature>
<feature type="domain" description="WH2" evidence="2">
    <location>
        <begin position="174"/>
        <end position="191"/>
    </location>
</feature>
<dbReference type="GO" id="GO:0005884">
    <property type="term" value="C:actin filament"/>
    <property type="evidence" value="ECO:0007669"/>
    <property type="project" value="TreeGrafter"/>
</dbReference>
<evidence type="ECO:0000259" key="2">
    <source>
        <dbReference type="PROSITE" id="PS51082"/>
    </source>
</evidence>
<dbReference type="Pfam" id="PF02205">
    <property type="entry name" value="WH2"/>
    <property type="match status" value="1"/>
</dbReference>
<comment type="caution">
    <text evidence="3">The sequence shown here is derived from an EMBL/GenBank/DDBJ whole genome shotgun (WGS) entry which is preliminary data.</text>
</comment>
<dbReference type="InterPro" id="IPR011993">
    <property type="entry name" value="PH-like_dom_sf"/>
</dbReference>
<dbReference type="GO" id="GO:0030048">
    <property type="term" value="P:actin filament-based movement"/>
    <property type="evidence" value="ECO:0007669"/>
    <property type="project" value="TreeGrafter"/>
</dbReference>
<dbReference type="EMBL" id="VBQZ03000012">
    <property type="protein sequence ID" value="MXQ82412.1"/>
    <property type="molecule type" value="Genomic_DNA"/>
</dbReference>
<organism evidence="3 4">
    <name type="scientific">Bos mutus</name>
    <name type="common">wild yak</name>
    <dbReference type="NCBI Taxonomy" id="72004"/>
    <lineage>
        <taxon>Eukaryota</taxon>
        <taxon>Metazoa</taxon>
        <taxon>Chordata</taxon>
        <taxon>Craniata</taxon>
        <taxon>Vertebrata</taxon>
        <taxon>Euteleostomi</taxon>
        <taxon>Mammalia</taxon>
        <taxon>Eutheria</taxon>
        <taxon>Laurasiatheria</taxon>
        <taxon>Artiodactyla</taxon>
        <taxon>Ruminantia</taxon>
        <taxon>Pecora</taxon>
        <taxon>Bovidae</taxon>
        <taxon>Bovinae</taxon>
        <taxon>Bos</taxon>
    </lineage>
</organism>
<dbReference type="Gene3D" id="2.30.29.30">
    <property type="entry name" value="Pleckstrin-homology domain (PH domain)/Phosphotyrosine-binding domain (PTB)"/>
    <property type="match status" value="1"/>
</dbReference>
<feature type="compositionally biased region" description="Polar residues" evidence="1">
    <location>
        <begin position="544"/>
        <end position="553"/>
    </location>
</feature>
<name>A0A6B0QZK8_9CETA</name>
<dbReference type="CDD" id="cd22076">
    <property type="entry name" value="WH2_WAS_WASL-1"/>
    <property type="match status" value="1"/>
</dbReference>
<evidence type="ECO:0000313" key="3">
    <source>
        <dbReference type="EMBL" id="MXQ82412.1"/>
    </source>
</evidence>
<dbReference type="InterPro" id="IPR053099">
    <property type="entry name" value="WAS/WASL-interacting_domain"/>
</dbReference>
<feature type="compositionally biased region" description="Pro residues" evidence="1">
    <location>
        <begin position="464"/>
        <end position="479"/>
    </location>
</feature>
<feature type="compositionally biased region" description="Low complexity" evidence="1">
    <location>
        <begin position="510"/>
        <end position="521"/>
    </location>
</feature>
<dbReference type="PANTHER" id="PTHR48226:SF1">
    <property type="entry name" value="WAS_WASL-INTERACTING PROTEIN FAMILY MEMBER 1"/>
    <property type="match status" value="1"/>
</dbReference>
<feature type="compositionally biased region" description="Pro residues" evidence="1">
    <location>
        <begin position="522"/>
        <end position="543"/>
    </location>
</feature>
<reference evidence="3" key="1">
    <citation type="submission" date="2019-10" db="EMBL/GenBank/DDBJ databases">
        <title>The sequence and de novo assembly of the wild yak genome.</title>
        <authorList>
            <person name="Liu Y."/>
        </authorList>
    </citation>
    <scope>NUCLEOTIDE SEQUENCE [LARGE SCALE GENOMIC DNA]</scope>
    <source>
        <strain evidence="3">WY2019</strain>
    </source>
</reference>
<feature type="region of interest" description="Disordered" evidence="1">
    <location>
        <begin position="101"/>
        <end position="122"/>
    </location>
</feature>
<accession>A0A6B0QZK8</accession>
<dbReference type="GO" id="GO:0003779">
    <property type="term" value="F:actin binding"/>
    <property type="evidence" value="ECO:0007669"/>
    <property type="project" value="InterPro"/>
</dbReference>
<feature type="compositionally biased region" description="Low complexity" evidence="1">
    <location>
        <begin position="448"/>
        <end position="463"/>
    </location>
</feature>
<sequence length="601" mass="63808">MNDTVRSPGAGVSQTLRYSRKNVLQFKVSYNAQDTCRTLILPFKSILTFPCVLSKGKYSLGPSRPMMDMSRKLLQPLPGSVFQAALHASEPFRVPRRTLRPARSTSGFGEDDSAWDQARPSQFPSVTDTGTRLLLSPFAGLLLSLLLKRILEKQDPNFTANTEKPSLSKSEQAGRNALLSDISKGKKLKKTVTNDRSAPILDSGPPGLGGLFQAGMPKLRSTANRENESGGSRPPILPPGGRATSAKPFTPPSGPGRFPVPPAGHRSGPPEPQRNRMPPPRPEVGAKPDNIPPPVPNTPRPSQSSLHNRGTPLVLGAPRQSSPGLTPPPFPGNRGAAFGGGSIRHTPSGSSTPFSTRPPLPPTPSRALDDKPPPPPPPVGNRPSIHRESVPLPPPQNSKPPVPSTPRPSSSSQAPPPPPPSRPGPPPLPPVSSGSGDEIPRLPQRNVSLSSSAPPLPSSGRSGPLPPPPSERPPPPVRDPPGRSGPLPPPPPTNRNGSTSRALPATPQLPSRSGIDSSPRSGPRPPLPPERPGTGAPPPPPPSTSIRNGFQDSSCEDEWESRFYFHPISDLPPPEPYVPTTKSYPSKLARNESRRFHQVSI</sequence>
<feature type="compositionally biased region" description="Pro residues" evidence="1">
    <location>
        <begin position="269"/>
        <end position="282"/>
    </location>
</feature>
<dbReference type="Proteomes" id="UP000322234">
    <property type="component" value="Unassembled WGS sequence"/>
</dbReference>
<evidence type="ECO:0000313" key="4">
    <source>
        <dbReference type="Proteomes" id="UP000322234"/>
    </source>
</evidence>